<dbReference type="Proteomes" id="UP000196368">
    <property type="component" value="Unassembled WGS sequence"/>
</dbReference>
<dbReference type="RefSeq" id="WP_087288471.1">
    <property type="nucleotide sequence ID" value="NZ_NFJD01000003.1"/>
</dbReference>
<feature type="signal peptide" evidence="6">
    <location>
        <begin position="1"/>
        <end position="17"/>
    </location>
</feature>
<dbReference type="Pfam" id="PF13488">
    <property type="entry name" value="Gly-zipper_Omp"/>
    <property type="match status" value="1"/>
</dbReference>
<organism evidence="8 9">
    <name type="scientific">Candidatus Avelusimicrobium gallicola</name>
    <dbReference type="NCBI Taxonomy" id="2562704"/>
    <lineage>
        <taxon>Bacteria</taxon>
        <taxon>Pseudomonadati</taxon>
        <taxon>Elusimicrobiota</taxon>
        <taxon>Elusimicrobia</taxon>
        <taxon>Elusimicrobiales</taxon>
        <taxon>Elusimicrobiaceae</taxon>
        <taxon>Candidatus Avelusimicrobium</taxon>
    </lineage>
</organism>
<dbReference type="Gene3D" id="3.30.1330.60">
    <property type="entry name" value="OmpA-like domain"/>
    <property type="match status" value="1"/>
</dbReference>
<dbReference type="CDD" id="cd07185">
    <property type="entry name" value="OmpA_C-like"/>
    <property type="match status" value="1"/>
</dbReference>
<dbReference type="InterPro" id="IPR006664">
    <property type="entry name" value="OMP_bac"/>
</dbReference>
<keyword evidence="2 4" id="KW-0472">Membrane</keyword>
<dbReference type="InterPro" id="IPR050330">
    <property type="entry name" value="Bact_OuterMem_StrucFunc"/>
</dbReference>
<evidence type="ECO:0000256" key="1">
    <source>
        <dbReference type="ARBA" id="ARBA00004442"/>
    </source>
</evidence>
<dbReference type="OrthoDB" id="9805566at2"/>
<dbReference type="PRINTS" id="PR01021">
    <property type="entry name" value="OMPADOMAIN"/>
</dbReference>
<dbReference type="EMBL" id="NFJD01000003">
    <property type="protein sequence ID" value="OUO56495.1"/>
    <property type="molecule type" value="Genomic_DNA"/>
</dbReference>
<proteinExistence type="predicted"/>
<dbReference type="InterPro" id="IPR006665">
    <property type="entry name" value="OmpA-like"/>
</dbReference>
<protein>
    <recommendedName>
        <fullName evidence="7">OmpA-like domain-containing protein</fullName>
    </recommendedName>
</protein>
<dbReference type="AlphaFoldDB" id="A0A1Y4DC94"/>
<dbReference type="GO" id="GO:0009279">
    <property type="term" value="C:cell outer membrane"/>
    <property type="evidence" value="ECO:0007669"/>
    <property type="project" value="UniProtKB-SubCell"/>
</dbReference>
<evidence type="ECO:0000313" key="8">
    <source>
        <dbReference type="EMBL" id="OUO56495.1"/>
    </source>
</evidence>
<dbReference type="SUPFAM" id="SSF103088">
    <property type="entry name" value="OmpA-like"/>
    <property type="match status" value="1"/>
</dbReference>
<comment type="caution">
    <text evidence="8">The sequence shown here is derived from an EMBL/GenBank/DDBJ whole genome shotgun (WGS) entry which is preliminary data.</text>
</comment>
<feature type="transmembrane region" description="Helical" evidence="5">
    <location>
        <begin position="54"/>
        <end position="73"/>
    </location>
</feature>
<keyword evidence="3" id="KW-0998">Cell outer membrane</keyword>
<keyword evidence="9" id="KW-1185">Reference proteome</keyword>
<dbReference type="PANTHER" id="PTHR30329:SF21">
    <property type="entry name" value="LIPOPROTEIN YIAD-RELATED"/>
    <property type="match status" value="1"/>
</dbReference>
<accession>A0A1Y4DC94</accession>
<evidence type="ECO:0000256" key="2">
    <source>
        <dbReference type="ARBA" id="ARBA00023136"/>
    </source>
</evidence>
<name>A0A1Y4DC94_9BACT</name>
<feature type="transmembrane region" description="Helical" evidence="5">
    <location>
        <begin position="29"/>
        <end position="47"/>
    </location>
</feature>
<evidence type="ECO:0000256" key="4">
    <source>
        <dbReference type="PROSITE-ProRule" id="PRU00473"/>
    </source>
</evidence>
<feature type="chain" id="PRO_5012282881" description="OmpA-like domain-containing protein" evidence="6">
    <location>
        <begin position="18"/>
        <end position="211"/>
    </location>
</feature>
<keyword evidence="5" id="KW-1133">Transmembrane helix</keyword>
<keyword evidence="6" id="KW-0732">Signal</keyword>
<dbReference type="InterPro" id="IPR039567">
    <property type="entry name" value="Gly-zipper"/>
</dbReference>
<evidence type="ECO:0000256" key="5">
    <source>
        <dbReference type="SAM" id="Phobius"/>
    </source>
</evidence>
<keyword evidence="5" id="KW-0812">Transmembrane</keyword>
<evidence type="ECO:0000313" key="9">
    <source>
        <dbReference type="Proteomes" id="UP000196368"/>
    </source>
</evidence>
<comment type="subcellular location">
    <subcellularLocation>
        <location evidence="1">Cell outer membrane</location>
    </subcellularLocation>
</comment>
<dbReference type="PRINTS" id="PR01023">
    <property type="entry name" value="NAFLGMOTY"/>
</dbReference>
<evidence type="ECO:0000256" key="3">
    <source>
        <dbReference type="ARBA" id="ARBA00023237"/>
    </source>
</evidence>
<dbReference type="Pfam" id="PF00691">
    <property type="entry name" value="OmpA"/>
    <property type="match status" value="1"/>
</dbReference>
<evidence type="ECO:0000256" key="6">
    <source>
        <dbReference type="SAM" id="SignalP"/>
    </source>
</evidence>
<feature type="domain" description="OmpA-like" evidence="7">
    <location>
        <begin position="90"/>
        <end position="207"/>
    </location>
</feature>
<dbReference type="PANTHER" id="PTHR30329">
    <property type="entry name" value="STATOR ELEMENT OF FLAGELLAR MOTOR COMPLEX"/>
    <property type="match status" value="1"/>
</dbReference>
<gene>
    <name evidence="8" type="ORF">B5F75_04690</name>
</gene>
<dbReference type="InterPro" id="IPR036737">
    <property type="entry name" value="OmpA-like_sf"/>
</dbReference>
<dbReference type="PROSITE" id="PS51123">
    <property type="entry name" value="OMPA_2"/>
    <property type="match status" value="1"/>
</dbReference>
<dbReference type="PROSITE" id="PS51257">
    <property type="entry name" value="PROKAR_LIPOPROTEIN"/>
    <property type="match status" value="1"/>
</dbReference>
<evidence type="ECO:0000259" key="7">
    <source>
        <dbReference type="PROSITE" id="PS51123"/>
    </source>
</evidence>
<reference evidence="9" key="1">
    <citation type="submission" date="2017-04" db="EMBL/GenBank/DDBJ databases">
        <title>Function of individual gut microbiota members based on whole genome sequencing of pure cultures obtained from chicken caecum.</title>
        <authorList>
            <person name="Medvecky M."/>
            <person name="Cejkova D."/>
            <person name="Polansky O."/>
            <person name="Karasova D."/>
            <person name="Kubasova T."/>
            <person name="Cizek A."/>
            <person name="Rychlik I."/>
        </authorList>
    </citation>
    <scope>NUCLEOTIDE SEQUENCE [LARGE SCALE GENOMIC DNA]</scope>
    <source>
        <strain evidence="9">An273</strain>
    </source>
</reference>
<sequence>MKKVILLCMAVSLLGTACTTPGKRTAWGAAGGAAVGAAAGAIIANNTGGKSETGAIYGALAGLAAGGLLGNYYDKQAKELAAIAEVVKSDSGIQVFLKNDILFATGSSELTAASMQTLTDLNRVLKKYPKNRIVVQGYTDSTGSDAINNKLSTQRAKAVYDFLLGSGLKTMSITYIGYGSSNPIASNATAAGRAQNRRVVLQITANEKDLK</sequence>